<evidence type="ECO:0000313" key="1">
    <source>
        <dbReference type="EMBL" id="KAL3953228.1"/>
    </source>
</evidence>
<name>A0ACC4DD43_PURLI</name>
<accession>A0ACC4DD43</accession>
<organism evidence="1 2">
    <name type="scientific">Purpureocillium lilacinum</name>
    <name type="common">Paecilomyces lilacinus</name>
    <dbReference type="NCBI Taxonomy" id="33203"/>
    <lineage>
        <taxon>Eukaryota</taxon>
        <taxon>Fungi</taxon>
        <taxon>Dikarya</taxon>
        <taxon>Ascomycota</taxon>
        <taxon>Pezizomycotina</taxon>
        <taxon>Sordariomycetes</taxon>
        <taxon>Hypocreomycetidae</taxon>
        <taxon>Hypocreales</taxon>
        <taxon>Ophiocordycipitaceae</taxon>
        <taxon>Purpureocillium</taxon>
    </lineage>
</organism>
<protein>
    <submittedName>
        <fullName evidence="1">Uncharacterized protein</fullName>
    </submittedName>
</protein>
<dbReference type="Proteomes" id="UP001638806">
    <property type="component" value="Unassembled WGS sequence"/>
</dbReference>
<sequence length="146" mass="16168">MKTNTQPRLAPARLWRELSATDSPFQARTTAVFAMCNNKPPSCHGPQAALDICRCDQQQALQPTELLHSLGARLHRQQSCALMRSFPLASLARSRTPYPAIPSVTQVKDATSRLVHNPSRSCSRIRNDDKWCIGSANGPLAMLTMR</sequence>
<evidence type="ECO:0000313" key="2">
    <source>
        <dbReference type="Proteomes" id="UP001638806"/>
    </source>
</evidence>
<reference evidence="1" key="1">
    <citation type="submission" date="2024-12" db="EMBL/GenBank/DDBJ databases">
        <title>Comparative genomics and development of molecular markers within Purpureocillium lilacinum and among Purpureocillium species.</title>
        <authorList>
            <person name="Yeh Z.-Y."/>
            <person name="Ni N.-T."/>
            <person name="Lo P.-H."/>
            <person name="Mushyakhwo K."/>
            <person name="Lin C.-F."/>
            <person name="Nai Y.-S."/>
        </authorList>
    </citation>
    <scope>NUCLEOTIDE SEQUENCE</scope>
    <source>
        <strain evidence="1">NCHU-NPUST-175</strain>
    </source>
</reference>
<comment type="caution">
    <text evidence="1">The sequence shown here is derived from an EMBL/GenBank/DDBJ whole genome shotgun (WGS) entry which is preliminary data.</text>
</comment>
<keyword evidence="2" id="KW-1185">Reference proteome</keyword>
<proteinExistence type="predicted"/>
<dbReference type="EMBL" id="JBGNUJ010000012">
    <property type="protein sequence ID" value="KAL3953228.1"/>
    <property type="molecule type" value="Genomic_DNA"/>
</dbReference>
<gene>
    <name evidence="1" type="ORF">ACCO45_013171</name>
</gene>